<dbReference type="GO" id="GO:0015629">
    <property type="term" value="C:actin cytoskeleton"/>
    <property type="evidence" value="ECO:0007669"/>
    <property type="project" value="TreeGrafter"/>
</dbReference>
<evidence type="ECO:0000313" key="5">
    <source>
        <dbReference type="EMBL" id="KAF7268532.1"/>
    </source>
</evidence>
<dbReference type="PRINTS" id="PR00452">
    <property type="entry name" value="SH3DOMAIN"/>
</dbReference>
<feature type="compositionally biased region" description="Pro residues" evidence="3">
    <location>
        <begin position="132"/>
        <end position="144"/>
    </location>
</feature>
<dbReference type="GO" id="GO:0043332">
    <property type="term" value="C:mating projection tip"/>
    <property type="evidence" value="ECO:0007669"/>
    <property type="project" value="TreeGrafter"/>
</dbReference>
<dbReference type="OrthoDB" id="27823at2759"/>
<evidence type="ECO:0000256" key="1">
    <source>
        <dbReference type="ARBA" id="ARBA00022443"/>
    </source>
</evidence>
<dbReference type="SUPFAM" id="SSF50044">
    <property type="entry name" value="SH3-domain"/>
    <property type="match status" value="2"/>
</dbReference>
<keyword evidence="1 2" id="KW-0728">SH3 domain</keyword>
<dbReference type="EMBL" id="JAACXV010014320">
    <property type="protein sequence ID" value="KAF7268532.1"/>
    <property type="molecule type" value="Genomic_DNA"/>
</dbReference>
<proteinExistence type="predicted"/>
<evidence type="ECO:0000313" key="6">
    <source>
        <dbReference type="Proteomes" id="UP000625711"/>
    </source>
</evidence>
<protein>
    <recommendedName>
        <fullName evidence="4">SH3 domain-containing protein</fullName>
    </recommendedName>
</protein>
<accession>A0A834HTL1</accession>
<name>A0A834HTL1_RHYFE</name>
<feature type="compositionally biased region" description="Polar residues" evidence="3">
    <location>
        <begin position="89"/>
        <end position="102"/>
    </location>
</feature>
<evidence type="ECO:0000256" key="2">
    <source>
        <dbReference type="PROSITE-ProRule" id="PRU00192"/>
    </source>
</evidence>
<feature type="region of interest" description="Disordered" evidence="3">
    <location>
        <begin position="121"/>
        <end position="144"/>
    </location>
</feature>
<feature type="compositionally biased region" description="Low complexity" evidence="3">
    <location>
        <begin position="40"/>
        <end position="56"/>
    </location>
</feature>
<dbReference type="InterPro" id="IPR001452">
    <property type="entry name" value="SH3_domain"/>
</dbReference>
<dbReference type="Pfam" id="PF00018">
    <property type="entry name" value="SH3_1"/>
    <property type="match status" value="2"/>
</dbReference>
<dbReference type="CDD" id="cd00174">
    <property type="entry name" value="SH3"/>
    <property type="match status" value="1"/>
</dbReference>
<dbReference type="PANTHER" id="PTHR47174:SF2">
    <property type="entry name" value="SH3 DOMAIN SIGNALLING PROTEIN (AFU_ORTHOLOGUE AFUA_5G07670)"/>
    <property type="match status" value="1"/>
</dbReference>
<dbReference type="GO" id="GO:1990528">
    <property type="term" value="C:Rvs161p-Rvs167p complex"/>
    <property type="evidence" value="ECO:0007669"/>
    <property type="project" value="TreeGrafter"/>
</dbReference>
<dbReference type="SMART" id="SM00326">
    <property type="entry name" value="SH3"/>
    <property type="match status" value="2"/>
</dbReference>
<feature type="domain" description="SH3" evidence="4">
    <location>
        <begin position="151"/>
        <end position="210"/>
    </location>
</feature>
<dbReference type="PANTHER" id="PTHR47174">
    <property type="entry name" value="BRIDGING INTEGRATOR 3"/>
    <property type="match status" value="1"/>
</dbReference>
<feature type="region of interest" description="Disordered" evidence="3">
    <location>
        <begin position="1"/>
        <end position="56"/>
    </location>
</feature>
<evidence type="ECO:0000256" key="3">
    <source>
        <dbReference type="SAM" id="MobiDB-lite"/>
    </source>
</evidence>
<dbReference type="GO" id="GO:0051666">
    <property type="term" value="P:actin cortical patch localization"/>
    <property type="evidence" value="ECO:0007669"/>
    <property type="project" value="InterPro"/>
</dbReference>
<dbReference type="InterPro" id="IPR036028">
    <property type="entry name" value="SH3-like_dom_sf"/>
</dbReference>
<dbReference type="Proteomes" id="UP000625711">
    <property type="component" value="Unassembled WGS sequence"/>
</dbReference>
<dbReference type="GO" id="GO:0006897">
    <property type="term" value="P:endocytosis"/>
    <property type="evidence" value="ECO:0007669"/>
    <property type="project" value="InterPro"/>
</dbReference>
<evidence type="ECO:0000259" key="4">
    <source>
        <dbReference type="PROSITE" id="PS50002"/>
    </source>
</evidence>
<reference evidence="5" key="1">
    <citation type="submission" date="2020-08" db="EMBL/GenBank/DDBJ databases">
        <title>Genome sequencing and assembly of the red palm weevil Rhynchophorus ferrugineus.</title>
        <authorList>
            <person name="Dias G.B."/>
            <person name="Bergman C.M."/>
            <person name="Manee M."/>
        </authorList>
    </citation>
    <scope>NUCLEOTIDE SEQUENCE</scope>
    <source>
        <strain evidence="5">AA-2017</strain>
        <tissue evidence="5">Whole larva</tissue>
    </source>
</reference>
<dbReference type="GO" id="GO:0031097">
    <property type="term" value="C:medial cortex"/>
    <property type="evidence" value="ECO:0007669"/>
    <property type="project" value="TreeGrafter"/>
</dbReference>
<sequence length="274" mass="30430">MSFSTHKTKSALNAKKKPPPRPPPPNFTKYKKRTRQFGGSVSSSFSSSTSSLASSKKSFEYEVPVSNIVWPVHSQQNSVPHGNGGSFHSYISTNSTKPGNSSNLNVPSFFGPTIIRPHVKKQQKPEDFGPSGSPPMPNIPPPSPPKEYNEIETPYGIALYDYRASHPSDLDFQAGDVVIFLRRINDDWIQGKIIDKEGMFPEKFVEVKVPLKGEENIVTALYDFPGQISGDLSFKEGQKINVTRKISEEWLYGESNGLVGQFPSNFVNRVPNKL</sequence>
<dbReference type="PRINTS" id="PR00499">
    <property type="entry name" value="P67PHOX"/>
</dbReference>
<dbReference type="AlphaFoldDB" id="A0A834HTL1"/>
<keyword evidence="6" id="KW-1185">Reference proteome</keyword>
<gene>
    <name evidence="5" type="ORF">GWI33_018405</name>
</gene>
<dbReference type="PROSITE" id="PS50002">
    <property type="entry name" value="SH3"/>
    <property type="match status" value="2"/>
</dbReference>
<feature type="region of interest" description="Disordered" evidence="3">
    <location>
        <begin position="76"/>
        <end position="102"/>
    </location>
</feature>
<dbReference type="InterPro" id="IPR046982">
    <property type="entry name" value="BIN3/RVS161-like"/>
</dbReference>
<dbReference type="GO" id="GO:0097320">
    <property type="term" value="P:plasma membrane tubulation"/>
    <property type="evidence" value="ECO:0007669"/>
    <property type="project" value="TreeGrafter"/>
</dbReference>
<comment type="caution">
    <text evidence="5">The sequence shown here is derived from an EMBL/GenBank/DDBJ whole genome shotgun (WGS) entry which is preliminary data.</text>
</comment>
<dbReference type="Gene3D" id="2.30.30.40">
    <property type="entry name" value="SH3 Domains"/>
    <property type="match status" value="2"/>
</dbReference>
<dbReference type="GO" id="GO:0008289">
    <property type="term" value="F:lipid binding"/>
    <property type="evidence" value="ECO:0007669"/>
    <property type="project" value="TreeGrafter"/>
</dbReference>
<feature type="domain" description="SH3" evidence="4">
    <location>
        <begin position="213"/>
        <end position="272"/>
    </location>
</feature>
<organism evidence="5 6">
    <name type="scientific">Rhynchophorus ferrugineus</name>
    <name type="common">Red palm weevil</name>
    <name type="synonym">Curculio ferrugineus</name>
    <dbReference type="NCBI Taxonomy" id="354439"/>
    <lineage>
        <taxon>Eukaryota</taxon>
        <taxon>Metazoa</taxon>
        <taxon>Ecdysozoa</taxon>
        <taxon>Arthropoda</taxon>
        <taxon>Hexapoda</taxon>
        <taxon>Insecta</taxon>
        <taxon>Pterygota</taxon>
        <taxon>Neoptera</taxon>
        <taxon>Endopterygota</taxon>
        <taxon>Coleoptera</taxon>
        <taxon>Polyphaga</taxon>
        <taxon>Cucujiformia</taxon>
        <taxon>Curculionidae</taxon>
        <taxon>Dryophthorinae</taxon>
        <taxon>Rhynchophorus</taxon>
    </lineage>
</organism>
<feature type="compositionally biased region" description="Basic residues" evidence="3">
    <location>
        <begin position="1"/>
        <end position="19"/>
    </location>
</feature>